<dbReference type="RefSeq" id="WP_380617896.1">
    <property type="nucleotide sequence ID" value="NZ_JBHSDK010000002.1"/>
</dbReference>
<sequence length="96" mass="10664">MGFSECVHCGLQLGSDCRCGEDTMRIVYYTQGGAAYHFDPSCEWLGHGREEVVGVRPGARFPQRLPLSDAEMRGLELCGRCQERQVRPAPAAEVFD</sequence>
<name>A0ABV8TUU6_9ACTN</name>
<proteinExistence type="predicted"/>
<dbReference type="Proteomes" id="UP001595823">
    <property type="component" value="Unassembled WGS sequence"/>
</dbReference>
<protein>
    <submittedName>
        <fullName evidence="1">Uncharacterized protein</fullName>
    </submittedName>
</protein>
<evidence type="ECO:0000313" key="2">
    <source>
        <dbReference type="Proteomes" id="UP001595823"/>
    </source>
</evidence>
<organism evidence="1 2">
    <name type="scientific">Salininema proteolyticum</name>
    <dbReference type="NCBI Taxonomy" id="1607685"/>
    <lineage>
        <taxon>Bacteria</taxon>
        <taxon>Bacillati</taxon>
        <taxon>Actinomycetota</taxon>
        <taxon>Actinomycetes</taxon>
        <taxon>Glycomycetales</taxon>
        <taxon>Glycomycetaceae</taxon>
        <taxon>Salininema</taxon>
    </lineage>
</organism>
<comment type="caution">
    <text evidence="1">The sequence shown here is derived from an EMBL/GenBank/DDBJ whole genome shotgun (WGS) entry which is preliminary data.</text>
</comment>
<evidence type="ECO:0000313" key="1">
    <source>
        <dbReference type="EMBL" id="MFC4334166.1"/>
    </source>
</evidence>
<accession>A0ABV8TUU6</accession>
<reference evidence="2" key="1">
    <citation type="journal article" date="2019" name="Int. J. Syst. Evol. Microbiol.">
        <title>The Global Catalogue of Microorganisms (GCM) 10K type strain sequencing project: providing services to taxonomists for standard genome sequencing and annotation.</title>
        <authorList>
            <consortium name="The Broad Institute Genomics Platform"/>
            <consortium name="The Broad Institute Genome Sequencing Center for Infectious Disease"/>
            <person name="Wu L."/>
            <person name="Ma J."/>
        </authorList>
    </citation>
    <scope>NUCLEOTIDE SEQUENCE [LARGE SCALE GENOMIC DNA]</scope>
    <source>
        <strain evidence="2">IBRC-M 10908</strain>
    </source>
</reference>
<gene>
    <name evidence="1" type="ORF">ACFPET_03035</name>
</gene>
<keyword evidence="2" id="KW-1185">Reference proteome</keyword>
<dbReference type="EMBL" id="JBHSDK010000002">
    <property type="protein sequence ID" value="MFC4334166.1"/>
    <property type="molecule type" value="Genomic_DNA"/>
</dbReference>